<name>A0AAD1AF42_9MICO</name>
<evidence type="ECO:0000313" key="2">
    <source>
        <dbReference type="EMBL" id="AZZ55016.1"/>
    </source>
</evidence>
<dbReference type="KEGG" id="ria:C7V51_03275"/>
<accession>A0AAD1AF42</accession>
<dbReference type="EMBL" id="CP028130">
    <property type="protein sequence ID" value="AZZ55016.1"/>
    <property type="molecule type" value="Genomic_DNA"/>
</dbReference>
<proteinExistence type="predicted"/>
<feature type="region of interest" description="Disordered" evidence="1">
    <location>
        <begin position="25"/>
        <end position="61"/>
    </location>
</feature>
<dbReference type="Proteomes" id="UP000283946">
    <property type="component" value="Chromosome"/>
</dbReference>
<organism evidence="2 3">
    <name type="scientific">Rathayibacter iranicus</name>
    <dbReference type="NCBI Taxonomy" id="59737"/>
    <lineage>
        <taxon>Bacteria</taxon>
        <taxon>Bacillati</taxon>
        <taxon>Actinomycetota</taxon>
        <taxon>Actinomycetes</taxon>
        <taxon>Micrococcales</taxon>
        <taxon>Microbacteriaceae</taxon>
        <taxon>Rathayibacter</taxon>
    </lineage>
</organism>
<dbReference type="AlphaFoldDB" id="A0AAD1AF42"/>
<reference evidence="2 3" key="1">
    <citation type="submission" date="2018-03" db="EMBL/GenBank/DDBJ databases">
        <title>Bacteriophage NCPPB3778 and a type I-E CRISPR drive the evolution of the US Biological Select Agent, Rathayibacter toxicus.</title>
        <authorList>
            <person name="Davis E.W.II."/>
            <person name="Tabima J.F."/>
            <person name="Weisberg A.J."/>
            <person name="Dantas Lopes L."/>
            <person name="Wiseman M.S."/>
            <person name="Wiseman M.S."/>
            <person name="Pupko T."/>
            <person name="Belcher M.S."/>
            <person name="Sechler A.J."/>
            <person name="Tancos M.A."/>
            <person name="Schroeder B.K."/>
            <person name="Murray T.D."/>
            <person name="Luster D.G."/>
            <person name="Schneider W.L."/>
            <person name="Rogers E."/>
            <person name="Andreote F.D."/>
            <person name="Grunwald N.J."/>
            <person name="Putnam M.L."/>
            <person name="Chang J.H."/>
        </authorList>
    </citation>
    <scope>NUCLEOTIDE SEQUENCE [LARGE SCALE GENOMIC DNA]</scope>
    <source>
        <strain evidence="2 3">NCCPB 2253</strain>
    </source>
</reference>
<feature type="compositionally biased region" description="Basic and acidic residues" evidence="1">
    <location>
        <begin position="50"/>
        <end position="61"/>
    </location>
</feature>
<evidence type="ECO:0000256" key="1">
    <source>
        <dbReference type="SAM" id="MobiDB-lite"/>
    </source>
</evidence>
<sequence length="85" mass="9576">MTSSKNGIRVRVYGLLGKPRCSDGSTCYRSESHGPARKAKARSLGCRGRRTTENPFVHDGRPHITDEVRELRPSRDVERGRCRPP</sequence>
<protein>
    <submittedName>
        <fullName evidence="2">Uncharacterized protein</fullName>
    </submittedName>
</protein>
<gene>
    <name evidence="2" type="ORF">C7V51_03275</name>
</gene>
<evidence type="ECO:0000313" key="3">
    <source>
        <dbReference type="Proteomes" id="UP000283946"/>
    </source>
</evidence>